<reference evidence="1 2" key="1">
    <citation type="journal article" date="2022" name="Nat. Ecol. Evol.">
        <title>A masculinizing supergene underlies an exaggerated male reproductive morph in a spider.</title>
        <authorList>
            <person name="Hendrickx F."/>
            <person name="De Corte Z."/>
            <person name="Sonet G."/>
            <person name="Van Belleghem S.M."/>
            <person name="Kostlbacher S."/>
            <person name="Vangestel C."/>
        </authorList>
    </citation>
    <scope>NUCLEOTIDE SEQUENCE [LARGE SCALE GENOMIC DNA]</scope>
    <source>
        <strain evidence="1">W744_W776</strain>
    </source>
</reference>
<comment type="caution">
    <text evidence="1">The sequence shown here is derived from an EMBL/GenBank/DDBJ whole genome shotgun (WGS) entry which is preliminary data.</text>
</comment>
<keyword evidence="2" id="KW-1185">Reference proteome</keyword>
<sequence length="76" mass="8552">MPLLTSCDPASSKQKVCSKRTIVKYLTDEDIQILLAQSDGELSDLEDSGFENVIKDNADKNVIEALMVLLRDFQKY</sequence>
<name>A0AAV6TTN7_9ARAC</name>
<gene>
    <name evidence="1" type="ORF">JTE90_003215</name>
</gene>
<protein>
    <submittedName>
        <fullName evidence="1">Uncharacterized protein</fullName>
    </submittedName>
</protein>
<evidence type="ECO:0000313" key="2">
    <source>
        <dbReference type="Proteomes" id="UP000827092"/>
    </source>
</evidence>
<dbReference type="Proteomes" id="UP000827092">
    <property type="component" value="Unassembled WGS sequence"/>
</dbReference>
<dbReference type="EMBL" id="JAFNEN010001091">
    <property type="protein sequence ID" value="KAG8175031.1"/>
    <property type="molecule type" value="Genomic_DNA"/>
</dbReference>
<accession>A0AAV6TTN7</accession>
<evidence type="ECO:0000313" key="1">
    <source>
        <dbReference type="EMBL" id="KAG8175031.1"/>
    </source>
</evidence>
<dbReference type="AlphaFoldDB" id="A0AAV6TTN7"/>
<proteinExistence type="predicted"/>
<organism evidence="1 2">
    <name type="scientific">Oedothorax gibbosus</name>
    <dbReference type="NCBI Taxonomy" id="931172"/>
    <lineage>
        <taxon>Eukaryota</taxon>
        <taxon>Metazoa</taxon>
        <taxon>Ecdysozoa</taxon>
        <taxon>Arthropoda</taxon>
        <taxon>Chelicerata</taxon>
        <taxon>Arachnida</taxon>
        <taxon>Araneae</taxon>
        <taxon>Araneomorphae</taxon>
        <taxon>Entelegynae</taxon>
        <taxon>Araneoidea</taxon>
        <taxon>Linyphiidae</taxon>
        <taxon>Erigoninae</taxon>
        <taxon>Oedothorax</taxon>
    </lineage>
</organism>